<gene>
    <name evidence="3" type="ORF">B0A48_02339</name>
</gene>
<reference evidence="4" key="1">
    <citation type="submission" date="2017-03" db="EMBL/GenBank/DDBJ databases">
        <title>Genomes of endolithic fungi from Antarctica.</title>
        <authorList>
            <person name="Coleine C."/>
            <person name="Masonjones S."/>
            <person name="Stajich J.E."/>
        </authorList>
    </citation>
    <scope>NUCLEOTIDE SEQUENCE [LARGE SCALE GENOMIC DNA]</scope>
    <source>
        <strain evidence="4">CCFEE 5527</strain>
    </source>
</reference>
<comment type="caution">
    <text evidence="3">The sequence shown here is derived from an EMBL/GenBank/DDBJ whole genome shotgun (WGS) entry which is preliminary data.</text>
</comment>
<feature type="compositionally biased region" description="Basic residues" evidence="1">
    <location>
        <begin position="632"/>
        <end position="647"/>
    </location>
</feature>
<feature type="region of interest" description="Disordered" evidence="1">
    <location>
        <begin position="1"/>
        <end position="66"/>
    </location>
</feature>
<feature type="region of interest" description="Disordered" evidence="1">
    <location>
        <begin position="391"/>
        <end position="455"/>
    </location>
</feature>
<evidence type="ECO:0000313" key="3">
    <source>
        <dbReference type="EMBL" id="OQO12875.1"/>
    </source>
</evidence>
<feature type="region of interest" description="Disordered" evidence="1">
    <location>
        <begin position="473"/>
        <end position="504"/>
    </location>
</feature>
<feature type="compositionally biased region" description="Basic and acidic residues" evidence="1">
    <location>
        <begin position="50"/>
        <end position="60"/>
    </location>
</feature>
<dbReference type="InterPro" id="IPR019622">
    <property type="entry name" value="Rrn9_dom"/>
</dbReference>
<feature type="compositionally biased region" description="Polar residues" evidence="1">
    <location>
        <begin position="19"/>
        <end position="28"/>
    </location>
</feature>
<feature type="compositionally biased region" description="Low complexity" evidence="1">
    <location>
        <begin position="591"/>
        <end position="602"/>
    </location>
</feature>
<dbReference type="EMBL" id="NAJO01000004">
    <property type="protein sequence ID" value="OQO12875.1"/>
    <property type="molecule type" value="Genomic_DNA"/>
</dbReference>
<organism evidence="3 4">
    <name type="scientific">Cryoendolithus antarcticus</name>
    <dbReference type="NCBI Taxonomy" id="1507870"/>
    <lineage>
        <taxon>Eukaryota</taxon>
        <taxon>Fungi</taxon>
        <taxon>Dikarya</taxon>
        <taxon>Ascomycota</taxon>
        <taxon>Pezizomycotina</taxon>
        <taxon>Dothideomycetes</taxon>
        <taxon>Dothideomycetidae</taxon>
        <taxon>Cladosporiales</taxon>
        <taxon>Cladosporiaceae</taxon>
        <taxon>Cryoendolithus</taxon>
    </lineage>
</organism>
<dbReference type="Pfam" id="PF10680">
    <property type="entry name" value="RRN9"/>
    <property type="match status" value="1"/>
</dbReference>
<dbReference type="InParanoid" id="A0A1V8TNC6"/>
<feature type="region of interest" description="Disordered" evidence="1">
    <location>
        <begin position="281"/>
        <end position="347"/>
    </location>
</feature>
<proteinExistence type="predicted"/>
<dbReference type="AlphaFoldDB" id="A0A1V8TNC6"/>
<evidence type="ECO:0000259" key="2">
    <source>
        <dbReference type="Pfam" id="PF10680"/>
    </source>
</evidence>
<sequence>MSLDAKDAVVDTVEGAPASQHNVQSSSWMLDGQDGDGNDQEHASSPVGSHYEDAEPRDNRFPGSASTWRHYTAEERTLASSLDQLRAGDLSVHLYNAHALKARLYKAEAADDATSWSSKQQWMQRNEKDEIAWHPSQHWTAWPMPAEDVPRLHEDTDEPCGVQSLATITTSAQDLEGEVLAAVLRDAKGRFRRRTWISNPSIENAVTDDMSEPPSQTKQVIFSAHDLAHEPRNEVQQSTVDVPQFSADDNAASALLRPSVSHVMSKLDNLLIALHRSRLGHVRSSHAETDQSDRVKARKRKRKRKRKRRGTTEVDEISPERIDRPSSSSDSQVATGKSSSRPSGKHTLRCRDWSEVLGMAALTGWDPAVLDRATARCSNLFGENMSFRVMPETGVGSSADREVEYRPEPTPELDPETDLEDASDNSTADDSYTCPGARSTSNTPDGTPDAPEHERMIGGVHVDGFMLPVTARLIRGKDRSPRRKRGDTAAPLAAKPQSSRRTAKMPAIDRATRHTPPQFPQPRSPSIHSIKMAVGNEFTDHERKLMALAWQCFDTKPKVDYKKLAGLAGMTNPVSASNAWSKICKKIEAQAGATGDGTPAATRKVARGKKRSKSEDAKEDEDAEDDEESPTKKTKPATKGKRGTKVKVKQEGSASPEKDDGEEENFML</sequence>
<feature type="compositionally biased region" description="Polar residues" evidence="1">
    <location>
        <begin position="325"/>
        <end position="342"/>
    </location>
</feature>
<feature type="compositionally biased region" description="Basic and acidic residues" evidence="1">
    <location>
        <begin position="399"/>
        <end position="409"/>
    </location>
</feature>
<feature type="compositionally biased region" description="Acidic residues" evidence="1">
    <location>
        <begin position="411"/>
        <end position="423"/>
    </location>
</feature>
<dbReference type="Proteomes" id="UP000192596">
    <property type="component" value="Unassembled WGS sequence"/>
</dbReference>
<feature type="compositionally biased region" description="Basic residues" evidence="1">
    <location>
        <begin position="296"/>
        <end position="309"/>
    </location>
</feature>
<feature type="domain" description="Rrn9" evidence="2">
    <location>
        <begin position="82"/>
        <end position="154"/>
    </location>
</feature>
<evidence type="ECO:0000313" key="4">
    <source>
        <dbReference type="Proteomes" id="UP000192596"/>
    </source>
</evidence>
<feature type="compositionally biased region" description="Basic and acidic residues" evidence="1">
    <location>
        <begin position="285"/>
        <end position="295"/>
    </location>
</feature>
<dbReference type="STRING" id="1507870.A0A1V8TNC6"/>
<keyword evidence="4" id="KW-1185">Reference proteome</keyword>
<protein>
    <recommendedName>
        <fullName evidence="2">Rrn9 domain-containing protein</fullName>
    </recommendedName>
</protein>
<feature type="compositionally biased region" description="Acidic residues" evidence="1">
    <location>
        <begin position="617"/>
        <end position="628"/>
    </location>
</feature>
<dbReference type="OrthoDB" id="5412288at2759"/>
<evidence type="ECO:0000256" key="1">
    <source>
        <dbReference type="SAM" id="MobiDB-lite"/>
    </source>
</evidence>
<feature type="compositionally biased region" description="Acidic residues" evidence="1">
    <location>
        <begin position="659"/>
        <end position="668"/>
    </location>
</feature>
<accession>A0A1V8TNC6</accession>
<feature type="region of interest" description="Disordered" evidence="1">
    <location>
        <begin position="591"/>
        <end position="668"/>
    </location>
</feature>
<name>A0A1V8TNC6_9PEZI</name>